<sequence length="575" mass="63056">MRAENQHSYVEDADLRPITRTSRLLTPMIVCTVVAGLLVSSVTGVLIAAAILSSKPHAGYTGASQSFIAIASSISFLYIFLHCIAAVRNLPVGTSRPPKHKIHAFSFIFARLAIVAWIVSLIISIAVLSKQSTCENGGLVCRLEVVDVVICAIACIATGIILTALESCQHPFQGPRCFSGVKCRVSAFEHDINIRPISSSTSSSEEKSVEGDQIRWQNNVKRKPLAPPPFVTMMGGDLPSDYIIERPAVSPLLPPVRSKSLQKSWDEAWKHLAADTSEDDQPEKKPLSKSLSLNSVSSTGSSGRSSNSTLSDGTADSLSKRHGRPRTVTPSSSISNLSRRSPLSTMRSAEFPDIVIQPELYVPKIPPPHEWSSNRTEPMHQLLPILDLREVQRRPSSMHHRPSARVAPLTIRKHGGGGSRPGSLRRPPPMSILRRTTAEVKVPGAFTDCRLSRADEARVEDHASKIEAASLRSVARSESQRSTKPHAPVRLPAGEFEQRYAPSRVDSRTRYREQRPHWPGPVVNRHNTVSGLTQHPPDQAAGARPFRRDDHRGTKQLRRLTLGDLDVGLGKLWDA</sequence>
<feature type="transmembrane region" description="Helical" evidence="2">
    <location>
        <begin position="107"/>
        <end position="128"/>
    </location>
</feature>
<keyword evidence="2" id="KW-0812">Transmembrane</keyword>
<gene>
    <name evidence="3" type="ORF">PVAG01_04887</name>
</gene>
<feature type="compositionally biased region" description="Basic and acidic residues" evidence="1">
    <location>
        <begin position="505"/>
        <end position="516"/>
    </location>
</feature>
<keyword evidence="2" id="KW-0472">Membrane</keyword>
<protein>
    <submittedName>
        <fullName evidence="3">Uncharacterized protein</fullName>
    </submittedName>
</protein>
<name>A0ABR4PIK8_9HELO</name>
<feature type="region of interest" description="Disordered" evidence="1">
    <location>
        <begin position="410"/>
        <end position="429"/>
    </location>
</feature>
<feature type="transmembrane region" description="Helical" evidence="2">
    <location>
        <begin position="24"/>
        <end position="54"/>
    </location>
</feature>
<evidence type="ECO:0000313" key="4">
    <source>
        <dbReference type="Proteomes" id="UP001629113"/>
    </source>
</evidence>
<evidence type="ECO:0000256" key="1">
    <source>
        <dbReference type="SAM" id="MobiDB-lite"/>
    </source>
</evidence>
<comment type="caution">
    <text evidence="3">The sequence shown here is derived from an EMBL/GenBank/DDBJ whole genome shotgun (WGS) entry which is preliminary data.</text>
</comment>
<feature type="region of interest" description="Disordered" evidence="1">
    <location>
        <begin position="274"/>
        <end position="345"/>
    </location>
</feature>
<feature type="region of interest" description="Disordered" evidence="1">
    <location>
        <begin position="197"/>
        <end position="220"/>
    </location>
</feature>
<feature type="compositionally biased region" description="Basic and acidic residues" evidence="1">
    <location>
        <begin position="204"/>
        <end position="213"/>
    </location>
</feature>
<feature type="transmembrane region" description="Helical" evidence="2">
    <location>
        <begin position="66"/>
        <end position="87"/>
    </location>
</feature>
<reference evidence="3 4" key="1">
    <citation type="submission" date="2024-06" db="EMBL/GenBank/DDBJ databases">
        <title>Complete genome of Phlyctema vagabunda strain 19-DSS-EL-015.</title>
        <authorList>
            <person name="Fiorenzani C."/>
        </authorList>
    </citation>
    <scope>NUCLEOTIDE SEQUENCE [LARGE SCALE GENOMIC DNA]</scope>
    <source>
        <strain evidence="3 4">19-DSS-EL-015</strain>
    </source>
</reference>
<evidence type="ECO:0000313" key="3">
    <source>
        <dbReference type="EMBL" id="KAL3423140.1"/>
    </source>
</evidence>
<accession>A0ABR4PIK8</accession>
<dbReference type="EMBL" id="JBFCZG010000004">
    <property type="protein sequence ID" value="KAL3423140.1"/>
    <property type="molecule type" value="Genomic_DNA"/>
</dbReference>
<dbReference type="Proteomes" id="UP001629113">
    <property type="component" value="Unassembled WGS sequence"/>
</dbReference>
<feature type="compositionally biased region" description="Low complexity" evidence="1">
    <location>
        <begin position="330"/>
        <end position="344"/>
    </location>
</feature>
<feature type="region of interest" description="Disordered" evidence="1">
    <location>
        <begin position="503"/>
        <end position="554"/>
    </location>
</feature>
<keyword evidence="2" id="KW-1133">Transmembrane helix</keyword>
<organism evidence="3 4">
    <name type="scientific">Phlyctema vagabunda</name>
    <dbReference type="NCBI Taxonomy" id="108571"/>
    <lineage>
        <taxon>Eukaryota</taxon>
        <taxon>Fungi</taxon>
        <taxon>Dikarya</taxon>
        <taxon>Ascomycota</taxon>
        <taxon>Pezizomycotina</taxon>
        <taxon>Leotiomycetes</taxon>
        <taxon>Helotiales</taxon>
        <taxon>Dermateaceae</taxon>
        <taxon>Phlyctema</taxon>
    </lineage>
</organism>
<keyword evidence="4" id="KW-1185">Reference proteome</keyword>
<feature type="compositionally biased region" description="Low complexity" evidence="1">
    <location>
        <begin position="288"/>
        <end position="311"/>
    </location>
</feature>
<proteinExistence type="predicted"/>
<evidence type="ECO:0000256" key="2">
    <source>
        <dbReference type="SAM" id="Phobius"/>
    </source>
</evidence>